<dbReference type="Proteomes" id="UP000886876">
    <property type="component" value="Unassembled WGS sequence"/>
</dbReference>
<organism evidence="1 2">
    <name type="scientific">Candidatus Scatomorpha pullistercoris</name>
    <dbReference type="NCBI Taxonomy" id="2840929"/>
    <lineage>
        <taxon>Bacteria</taxon>
        <taxon>Bacillati</taxon>
        <taxon>Bacillota</taxon>
        <taxon>Clostridia</taxon>
        <taxon>Eubacteriales</taxon>
        <taxon>Candidatus Scatomorpha</taxon>
    </lineage>
</organism>
<name>A0A9D1G7M3_9FIRM</name>
<reference evidence="1" key="1">
    <citation type="submission" date="2020-10" db="EMBL/GenBank/DDBJ databases">
        <authorList>
            <person name="Gilroy R."/>
        </authorList>
    </citation>
    <scope>NUCLEOTIDE SEQUENCE</scope>
    <source>
        <strain evidence="1">ChiHecec3B27-6122</strain>
    </source>
</reference>
<comment type="caution">
    <text evidence="1">The sequence shown here is derived from an EMBL/GenBank/DDBJ whole genome shotgun (WGS) entry which is preliminary data.</text>
</comment>
<evidence type="ECO:0000313" key="1">
    <source>
        <dbReference type="EMBL" id="HIS98467.1"/>
    </source>
</evidence>
<accession>A0A9D1G7M3</accession>
<proteinExistence type="predicted"/>
<reference evidence="1" key="2">
    <citation type="journal article" date="2021" name="PeerJ">
        <title>Extensive microbial diversity within the chicken gut microbiome revealed by metagenomics and culture.</title>
        <authorList>
            <person name="Gilroy R."/>
            <person name="Ravi A."/>
            <person name="Getino M."/>
            <person name="Pursley I."/>
            <person name="Horton D.L."/>
            <person name="Alikhan N.F."/>
            <person name="Baker D."/>
            <person name="Gharbi K."/>
            <person name="Hall N."/>
            <person name="Watson M."/>
            <person name="Adriaenssens E.M."/>
            <person name="Foster-Nyarko E."/>
            <person name="Jarju S."/>
            <person name="Secka A."/>
            <person name="Antonio M."/>
            <person name="Oren A."/>
            <person name="Chaudhuri R.R."/>
            <person name="La Ragione R."/>
            <person name="Hildebrand F."/>
            <person name="Pallen M.J."/>
        </authorList>
    </citation>
    <scope>NUCLEOTIDE SEQUENCE</scope>
    <source>
        <strain evidence="1">ChiHecec3B27-6122</strain>
    </source>
</reference>
<gene>
    <name evidence="1" type="ORF">IAD42_10870</name>
</gene>
<dbReference type="InterPro" id="IPR025374">
    <property type="entry name" value="DUF4364"/>
</dbReference>
<evidence type="ECO:0000313" key="2">
    <source>
        <dbReference type="Proteomes" id="UP000886876"/>
    </source>
</evidence>
<dbReference type="Pfam" id="PF14277">
    <property type="entry name" value="DUF4364"/>
    <property type="match status" value="1"/>
</dbReference>
<sequence>MERFGFIHGELDTKILILFVLRRLPRPVDMNTLAELCFCDGGVGWFEYADCLASLVDNGHIEKVGSDRYLITEKGNRNGEAAETSLPYSVRTKAKKLIKPIADQMRRDAMIVTEHAMDGGNVNVTLALSDEQGQILRVELRAKSEQEALQLEQRFRKEAELNTRRIIDLLMDGATKT</sequence>
<dbReference type="AlphaFoldDB" id="A0A9D1G7M3"/>
<dbReference type="EMBL" id="DVJS01000268">
    <property type="protein sequence ID" value="HIS98467.1"/>
    <property type="molecule type" value="Genomic_DNA"/>
</dbReference>
<protein>
    <submittedName>
        <fullName evidence="1">DUF4364 family protein</fullName>
    </submittedName>
</protein>